<evidence type="ECO:0000313" key="2">
    <source>
        <dbReference type="Proteomes" id="UP000828390"/>
    </source>
</evidence>
<keyword evidence="2" id="KW-1185">Reference proteome</keyword>
<reference evidence="1" key="1">
    <citation type="journal article" date="2019" name="bioRxiv">
        <title>The Genome of the Zebra Mussel, Dreissena polymorpha: A Resource for Invasive Species Research.</title>
        <authorList>
            <person name="McCartney M.A."/>
            <person name="Auch B."/>
            <person name="Kono T."/>
            <person name="Mallez S."/>
            <person name="Zhang Y."/>
            <person name="Obille A."/>
            <person name="Becker A."/>
            <person name="Abrahante J.E."/>
            <person name="Garbe J."/>
            <person name="Badalamenti J.P."/>
            <person name="Herman A."/>
            <person name="Mangelson H."/>
            <person name="Liachko I."/>
            <person name="Sullivan S."/>
            <person name="Sone E.D."/>
            <person name="Koren S."/>
            <person name="Silverstein K.A.T."/>
            <person name="Beckman K.B."/>
            <person name="Gohl D.M."/>
        </authorList>
    </citation>
    <scope>NUCLEOTIDE SEQUENCE</scope>
    <source>
        <strain evidence="1">Duluth1</strain>
        <tissue evidence="1">Whole animal</tissue>
    </source>
</reference>
<proteinExistence type="predicted"/>
<sequence length="421" mass="48925">MADRKNYPFPCFQATGTIFKLVQDIIRTNIFTKGHEDLTINVTFIGFTSFYYMYSHIWKYSPPPSGNTNLLSKFHEDRTINMASKVLTRFYYSHINTCVKGKIPRPLTYRYVLTRFHEYQTKNLASRVLTRQNAPPHSTGAIFELGKLPHPWRQCFLTDQNHFELVQDIIGTNLMTKFHEYRPINVASGDKCRAPWWPCFSQTRPIFEFIQNVMGTFVLTKFHEDRTINFASRVLTRINLLTNMLTRKNAPPPDGHVFQQTKTIFKLFNEDGSRNFASGELTRKNAPPPYDHVFQPTKTILELVHDVIGTNLLNKFHEDRTINVASRVLTRKNALTPGGHFHEDLTINVAYRQYKLKCLAQWRPYIIEKNLLPKFHEDRTINVACRVLTRHMLTPHDARRTKGDHKSSPCAHCAQLSLKGN</sequence>
<comment type="caution">
    <text evidence="1">The sequence shown here is derived from an EMBL/GenBank/DDBJ whole genome shotgun (WGS) entry which is preliminary data.</text>
</comment>
<organism evidence="1 2">
    <name type="scientific">Dreissena polymorpha</name>
    <name type="common">Zebra mussel</name>
    <name type="synonym">Mytilus polymorpha</name>
    <dbReference type="NCBI Taxonomy" id="45954"/>
    <lineage>
        <taxon>Eukaryota</taxon>
        <taxon>Metazoa</taxon>
        <taxon>Spiralia</taxon>
        <taxon>Lophotrochozoa</taxon>
        <taxon>Mollusca</taxon>
        <taxon>Bivalvia</taxon>
        <taxon>Autobranchia</taxon>
        <taxon>Heteroconchia</taxon>
        <taxon>Euheterodonta</taxon>
        <taxon>Imparidentia</taxon>
        <taxon>Neoheterodontei</taxon>
        <taxon>Myida</taxon>
        <taxon>Dreissenoidea</taxon>
        <taxon>Dreissenidae</taxon>
        <taxon>Dreissena</taxon>
    </lineage>
</organism>
<name>A0A9D3YGT9_DREPO</name>
<dbReference type="EMBL" id="JAIWYP010000015">
    <property type="protein sequence ID" value="KAH3699771.1"/>
    <property type="molecule type" value="Genomic_DNA"/>
</dbReference>
<gene>
    <name evidence="1" type="ORF">DPMN_074734</name>
</gene>
<protein>
    <submittedName>
        <fullName evidence="1">Uncharacterized protein</fullName>
    </submittedName>
</protein>
<dbReference type="AlphaFoldDB" id="A0A9D3YGT9"/>
<accession>A0A9D3YGT9</accession>
<evidence type="ECO:0000313" key="1">
    <source>
        <dbReference type="EMBL" id="KAH3699771.1"/>
    </source>
</evidence>
<dbReference type="Proteomes" id="UP000828390">
    <property type="component" value="Unassembled WGS sequence"/>
</dbReference>
<reference evidence="1" key="2">
    <citation type="submission" date="2020-11" db="EMBL/GenBank/DDBJ databases">
        <authorList>
            <person name="McCartney M.A."/>
            <person name="Auch B."/>
            <person name="Kono T."/>
            <person name="Mallez S."/>
            <person name="Becker A."/>
            <person name="Gohl D.M."/>
            <person name="Silverstein K.A.T."/>
            <person name="Koren S."/>
            <person name="Bechman K.B."/>
            <person name="Herman A."/>
            <person name="Abrahante J.E."/>
            <person name="Garbe J."/>
        </authorList>
    </citation>
    <scope>NUCLEOTIDE SEQUENCE</scope>
    <source>
        <strain evidence="1">Duluth1</strain>
        <tissue evidence="1">Whole animal</tissue>
    </source>
</reference>